<dbReference type="Gene3D" id="2.170.190.11">
    <property type="entry name" value="Molybdopterin biosynthesis moea protein, domain 3"/>
    <property type="match status" value="1"/>
</dbReference>
<dbReference type="CDD" id="cd00887">
    <property type="entry name" value="MoeA"/>
    <property type="match status" value="1"/>
</dbReference>
<evidence type="ECO:0000256" key="4">
    <source>
        <dbReference type="ARBA" id="ARBA00047317"/>
    </source>
</evidence>
<comment type="function">
    <text evidence="1 5">Catalyzes the insertion of molybdate into adenylated molybdopterin with the concomitant release of AMP.</text>
</comment>
<evidence type="ECO:0000256" key="3">
    <source>
        <dbReference type="ARBA" id="ARBA00022505"/>
    </source>
</evidence>
<dbReference type="Pfam" id="PF03453">
    <property type="entry name" value="MoeA_N"/>
    <property type="match status" value="1"/>
</dbReference>
<feature type="domain" description="MoaB/Mog" evidence="6">
    <location>
        <begin position="161"/>
        <end position="286"/>
    </location>
</feature>
<dbReference type="Gene3D" id="3.40.980.10">
    <property type="entry name" value="MoaB/Mog-like domain"/>
    <property type="match status" value="1"/>
</dbReference>
<dbReference type="RefSeq" id="WP_289231403.1">
    <property type="nucleotide sequence ID" value="NZ_AP027735.1"/>
</dbReference>
<keyword evidence="3 5" id="KW-0500">Molybdenum</keyword>
<evidence type="ECO:0000256" key="2">
    <source>
        <dbReference type="ARBA" id="ARBA00010763"/>
    </source>
</evidence>
<evidence type="ECO:0000313" key="7">
    <source>
        <dbReference type="EMBL" id="BDZ59366.1"/>
    </source>
</evidence>
<name>A0ABN6YQW0_9MICO</name>
<keyword evidence="5" id="KW-0808">Transferase</keyword>
<evidence type="ECO:0000259" key="6">
    <source>
        <dbReference type="SMART" id="SM00852"/>
    </source>
</evidence>
<accession>A0ABN6YQW0</accession>
<dbReference type="InterPro" id="IPR038987">
    <property type="entry name" value="MoeA-like"/>
</dbReference>
<proteinExistence type="inferred from homology"/>
<dbReference type="InterPro" id="IPR036425">
    <property type="entry name" value="MoaB/Mog-like_dom_sf"/>
</dbReference>
<comment type="similarity">
    <text evidence="2 5">Belongs to the MoeA family.</text>
</comment>
<comment type="catalytic activity">
    <reaction evidence="4">
        <text>adenylyl-molybdopterin + molybdate = Mo-molybdopterin + AMP + H(+)</text>
        <dbReference type="Rhea" id="RHEA:35047"/>
        <dbReference type="ChEBI" id="CHEBI:15378"/>
        <dbReference type="ChEBI" id="CHEBI:36264"/>
        <dbReference type="ChEBI" id="CHEBI:62727"/>
        <dbReference type="ChEBI" id="CHEBI:71302"/>
        <dbReference type="ChEBI" id="CHEBI:456215"/>
        <dbReference type="EC" id="2.10.1.1"/>
    </reaction>
</comment>
<dbReference type="SMART" id="SM00852">
    <property type="entry name" value="MoCF_biosynth"/>
    <property type="match status" value="1"/>
</dbReference>
<reference evidence="7" key="1">
    <citation type="journal article" date="2014" name="Int. J. Syst. Evol. Microbiol.">
        <title>Complete genome of a new Firmicutes species belonging to the dominant human colonic microbiota ('Ruminococcus bicirculans') reveals two chromosomes and a selective capacity to utilize plant glucans.</title>
        <authorList>
            <consortium name="NISC Comparative Sequencing Program"/>
            <person name="Wegmann U."/>
            <person name="Louis P."/>
            <person name="Goesmann A."/>
            <person name="Henrissat B."/>
            <person name="Duncan S.H."/>
            <person name="Flint H.J."/>
        </authorList>
    </citation>
    <scope>NUCLEOTIDE SEQUENCE</scope>
    <source>
        <strain evidence="7">NBRC 110608</strain>
    </source>
</reference>
<dbReference type="PANTHER" id="PTHR10192">
    <property type="entry name" value="MOLYBDOPTERIN BIOSYNTHESIS PROTEIN"/>
    <property type="match status" value="1"/>
</dbReference>
<comment type="cofactor">
    <cofactor evidence="5">
        <name>Mg(2+)</name>
        <dbReference type="ChEBI" id="CHEBI:18420"/>
    </cofactor>
</comment>
<dbReference type="SUPFAM" id="SSF53218">
    <property type="entry name" value="Molybdenum cofactor biosynthesis proteins"/>
    <property type="match status" value="1"/>
</dbReference>
<evidence type="ECO:0000256" key="1">
    <source>
        <dbReference type="ARBA" id="ARBA00002901"/>
    </source>
</evidence>
<protein>
    <recommendedName>
        <fullName evidence="5">Molybdopterin molybdenumtransferase</fullName>
        <ecNumber evidence="5">2.10.1.1</ecNumber>
    </recommendedName>
</protein>
<comment type="pathway">
    <text evidence="5">Cofactor biosynthesis; molybdopterin biosynthesis.</text>
</comment>
<organism evidence="7">
    <name type="scientific">Barrientosiimonas endolithica</name>
    <dbReference type="NCBI Taxonomy" id="1535208"/>
    <lineage>
        <taxon>Bacteria</taxon>
        <taxon>Bacillati</taxon>
        <taxon>Actinomycetota</taxon>
        <taxon>Actinomycetes</taxon>
        <taxon>Micrococcales</taxon>
        <taxon>Dermacoccaceae</taxon>
        <taxon>Barrientosiimonas</taxon>
    </lineage>
</organism>
<dbReference type="Gene3D" id="3.90.105.10">
    <property type="entry name" value="Molybdopterin biosynthesis moea protein, domain 2"/>
    <property type="match status" value="1"/>
</dbReference>
<keyword evidence="5" id="KW-0501">Molybdenum cofactor biosynthesis</keyword>
<dbReference type="SUPFAM" id="SSF63882">
    <property type="entry name" value="MoeA N-terminal region -like"/>
    <property type="match status" value="1"/>
</dbReference>
<dbReference type="EC" id="2.10.1.1" evidence="5"/>
<dbReference type="InterPro" id="IPR005110">
    <property type="entry name" value="MoeA_linker/N"/>
</dbReference>
<dbReference type="Pfam" id="PF00994">
    <property type="entry name" value="MoCF_biosynth"/>
    <property type="match status" value="1"/>
</dbReference>
<keyword evidence="5" id="KW-0479">Metal-binding</keyword>
<keyword evidence="5" id="KW-0460">Magnesium</keyword>
<dbReference type="PANTHER" id="PTHR10192:SF5">
    <property type="entry name" value="GEPHYRIN"/>
    <property type="match status" value="1"/>
</dbReference>
<dbReference type="InterPro" id="IPR001453">
    <property type="entry name" value="MoaB/Mog_dom"/>
</dbReference>
<gene>
    <name evidence="7" type="ORF">GCM10025872_30230</name>
</gene>
<dbReference type="NCBIfam" id="NF045515">
    <property type="entry name" value="Glp_gephyrin"/>
    <property type="match status" value="1"/>
</dbReference>
<evidence type="ECO:0000256" key="5">
    <source>
        <dbReference type="RuleBase" id="RU365090"/>
    </source>
</evidence>
<dbReference type="InterPro" id="IPR036135">
    <property type="entry name" value="MoeA_linker/N_sf"/>
</dbReference>
<reference evidence="7" key="2">
    <citation type="submission" date="2023-02" db="EMBL/GenBank/DDBJ databases">
        <authorList>
            <person name="Sun Q."/>
            <person name="Mori K."/>
        </authorList>
    </citation>
    <scope>NUCLEOTIDE SEQUENCE</scope>
    <source>
        <strain evidence="7">NBRC 110608</strain>
    </source>
</reference>
<sequence length="286" mass="29293">MRPLPAREVAAVDALGLVLAEPVASRLDLPSFTNSAMDGYAVVAADLAEVPASLPVRGDIRAGATGEQRMAAGECWRIMTGAPVPAGADAIVPVELTDGGTTQVQVREQVEPGNAVRHQGEDLRVGDPLVPAGSLLLAHHLSAIVAAGVETVQAVPRPRLAVLTTGDELVPPGQPLAPGQIVDSNGPMLRALALCADVEVVAVEHVRDDDDLGAVVDRLAESADAVVTSGGVSAGAYEPVKDAYAGGDAVRFVSVAMQPGKPQGFGLVGGAGCRCSRCRATRCPRW</sequence>
<dbReference type="EMBL" id="AP027735">
    <property type="protein sequence ID" value="BDZ59366.1"/>
    <property type="molecule type" value="Genomic_DNA"/>
</dbReference>